<dbReference type="AlphaFoldDB" id="A0A0B6YEW7"/>
<sequence length="69" mass="8218">FPHCEYLHQEHYHCKLKGCQVVFKSKDQVQSHARLHDLQNGITQLEYLQYEANKSCHSTDCQFDNKETH</sequence>
<dbReference type="GO" id="GO:0008270">
    <property type="term" value="F:zinc ion binding"/>
    <property type="evidence" value="ECO:0007669"/>
    <property type="project" value="UniProtKB-KW"/>
</dbReference>
<reference evidence="3" key="1">
    <citation type="submission" date="2014-12" db="EMBL/GenBank/DDBJ databases">
        <title>Insight into the proteome of Arion vulgaris.</title>
        <authorList>
            <person name="Aradska J."/>
            <person name="Bulat T."/>
            <person name="Smidak R."/>
            <person name="Sarate P."/>
            <person name="Gangsoo J."/>
            <person name="Sialana F."/>
            <person name="Bilban M."/>
            <person name="Lubec G."/>
        </authorList>
    </citation>
    <scope>NUCLEOTIDE SEQUENCE</scope>
    <source>
        <tissue evidence="3">Skin</tissue>
    </source>
</reference>
<keyword evidence="1" id="KW-0479">Metal-binding</keyword>
<keyword evidence="1" id="KW-0862">Zinc</keyword>
<evidence type="ECO:0000259" key="2">
    <source>
        <dbReference type="PROSITE" id="PS50157"/>
    </source>
</evidence>
<dbReference type="PROSITE" id="PS50157">
    <property type="entry name" value="ZINC_FINGER_C2H2_2"/>
    <property type="match status" value="1"/>
</dbReference>
<evidence type="ECO:0000256" key="1">
    <source>
        <dbReference type="PROSITE-ProRule" id="PRU00042"/>
    </source>
</evidence>
<dbReference type="SMART" id="SM00355">
    <property type="entry name" value="ZnF_C2H2"/>
    <property type="match status" value="1"/>
</dbReference>
<dbReference type="PROSITE" id="PS00028">
    <property type="entry name" value="ZINC_FINGER_C2H2_1"/>
    <property type="match status" value="1"/>
</dbReference>
<accession>A0A0B6YEW7</accession>
<dbReference type="EMBL" id="HACG01007456">
    <property type="protein sequence ID" value="CEK54321.1"/>
    <property type="molecule type" value="Transcribed_RNA"/>
</dbReference>
<feature type="domain" description="C2H2-type" evidence="2">
    <location>
        <begin position="12"/>
        <end position="41"/>
    </location>
</feature>
<dbReference type="InterPro" id="IPR013087">
    <property type="entry name" value="Znf_C2H2_type"/>
</dbReference>
<keyword evidence="1" id="KW-0863">Zinc-finger</keyword>
<evidence type="ECO:0000313" key="3">
    <source>
        <dbReference type="EMBL" id="CEK54321.1"/>
    </source>
</evidence>
<feature type="non-terminal residue" evidence="3">
    <location>
        <position position="1"/>
    </location>
</feature>
<organism evidence="3">
    <name type="scientific">Arion vulgaris</name>
    <dbReference type="NCBI Taxonomy" id="1028688"/>
    <lineage>
        <taxon>Eukaryota</taxon>
        <taxon>Metazoa</taxon>
        <taxon>Spiralia</taxon>
        <taxon>Lophotrochozoa</taxon>
        <taxon>Mollusca</taxon>
        <taxon>Gastropoda</taxon>
        <taxon>Heterobranchia</taxon>
        <taxon>Euthyneura</taxon>
        <taxon>Panpulmonata</taxon>
        <taxon>Eupulmonata</taxon>
        <taxon>Stylommatophora</taxon>
        <taxon>Helicina</taxon>
        <taxon>Arionoidea</taxon>
        <taxon>Arionidae</taxon>
        <taxon>Arion</taxon>
    </lineage>
</organism>
<name>A0A0B6YEW7_9EUPU</name>
<proteinExistence type="predicted"/>
<protein>
    <recommendedName>
        <fullName evidence="2">C2H2-type domain-containing protein</fullName>
    </recommendedName>
</protein>
<gene>
    <name evidence="3" type="primary">ORF22502</name>
</gene>
<feature type="non-terminal residue" evidence="3">
    <location>
        <position position="69"/>
    </location>
</feature>